<evidence type="ECO:0000313" key="4">
    <source>
        <dbReference type="Proteomes" id="UP001279553"/>
    </source>
</evidence>
<dbReference type="GO" id="GO:0008713">
    <property type="term" value="F:ADP-heptose-lipopolysaccharide heptosyltransferase activity"/>
    <property type="evidence" value="ECO:0007669"/>
    <property type="project" value="TreeGrafter"/>
</dbReference>
<dbReference type="Gene3D" id="3.40.50.2000">
    <property type="entry name" value="Glycogen Phosphorylase B"/>
    <property type="match status" value="2"/>
</dbReference>
<gene>
    <name evidence="3" type="ORF">SIL87_10750</name>
</gene>
<reference evidence="3 4" key="1">
    <citation type="submission" date="2023-11" db="EMBL/GenBank/DDBJ databases">
        <title>MicrobeMod: A computational toolkit for identifying prokaryotic methylation and restriction-modification with nanopore sequencing.</title>
        <authorList>
            <person name="Crits-Christoph A."/>
            <person name="Kang S.C."/>
            <person name="Lee H."/>
            <person name="Ostrov N."/>
        </authorList>
    </citation>
    <scope>NUCLEOTIDE SEQUENCE [LARGE SCALE GENOMIC DNA]</scope>
    <source>
        <strain evidence="3 4">DSMZ 700</strain>
    </source>
</reference>
<organism evidence="3 4">
    <name type="scientific">Acidiphilium acidophilum</name>
    <name type="common">Thiobacillus acidophilus</name>
    <dbReference type="NCBI Taxonomy" id="76588"/>
    <lineage>
        <taxon>Bacteria</taxon>
        <taxon>Pseudomonadati</taxon>
        <taxon>Pseudomonadota</taxon>
        <taxon>Alphaproteobacteria</taxon>
        <taxon>Acetobacterales</taxon>
        <taxon>Acidocellaceae</taxon>
        <taxon>Acidiphilium</taxon>
    </lineage>
</organism>
<name>A0AAW9DRB2_ACIAO</name>
<dbReference type="SUPFAM" id="SSF53756">
    <property type="entry name" value="UDP-Glycosyltransferase/glycogen phosphorylase"/>
    <property type="match status" value="1"/>
</dbReference>
<dbReference type="InterPro" id="IPR002201">
    <property type="entry name" value="Glyco_trans_9"/>
</dbReference>
<dbReference type="CDD" id="cd03789">
    <property type="entry name" value="GT9_LPS_heptosyltransferase"/>
    <property type="match status" value="1"/>
</dbReference>
<comment type="caution">
    <text evidence="3">The sequence shown here is derived from an EMBL/GenBank/DDBJ whole genome shotgun (WGS) entry which is preliminary data.</text>
</comment>
<protein>
    <submittedName>
        <fullName evidence="3">Glycosyltransferase family 9 protein</fullName>
        <ecNumber evidence="3">2.4.-.-</ecNumber>
    </submittedName>
</protein>
<keyword evidence="4" id="KW-1185">Reference proteome</keyword>
<keyword evidence="1 3" id="KW-0328">Glycosyltransferase</keyword>
<dbReference type="AlphaFoldDB" id="A0AAW9DRB2"/>
<proteinExistence type="predicted"/>
<dbReference type="Proteomes" id="UP001279553">
    <property type="component" value="Unassembled WGS sequence"/>
</dbReference>
<dbReference type="PANTHER" id="PTHR30160">
    <property type="entry name" value="TETRAACYLDISACCHARIDE 4'-KINASE-RELATED"/>
    <property type="match status" value="1"/>
</dbReference>
<evidence type="ECO:0000256" key="2">
    <source>
        <dbReference type="ARBA" id="ARBA00022679"/>
    </source>
</evidence>
<keyword evidence="2 3" id="KW-0808">Transferase</keyword>
<accession>A0AAW9DRB2</accession>
<dbReference type="InterPro" id="IPR051199">
    <property type="entry name" value="LPS_LOS_Heptosyltrfase"/>
</dbReference>
<evidence type="ECO:0000313" key="3">
    <source>
        <dbReference type="EMBL" id="MDX5931245.1"/>
    </source>
</evidence>
<dbReference type="EC" id="2.4.-.-" evidence="3"/>
<evidence type="ECO:0000256" key="1">
    <source>
        <dbReference type="ARBA" id="ARBA00022676"/>
    </source>
</evidence>
<dbReference type="GO" id="GO:0009244">
    <property type="term" value="P:lipopolysaccharide core region biosynthetic process"/>
    <property type="evidence" value="ECO:0007669"/>
    <property type="project" value="TreeGrafter"/>
</dbReference>
<dbReference type="Pfam" id="PF01075">
    <property type="entry name" value="Glyco_transf_9"/>
    <property type="match status" value="1"/>
</dbReference>
<sequence>MVIRHGALGDIVLSMPAFAAIRAHHGGAAISLLTTAPFAGFLAQAPWFDTVIIDEKPAPWDFAGLVLLRRRLAGFDMVYDLQTSSRSSRYFRLAGRPEWSGIARGARFFHGNPGRNRLHTRERIAEQLAIAGIAPLPAPDLSWLRRVPPPRALPEAFAALIPGAAPHRPEKRWPAARFGALAAQLPMPAVIFGTEAERPLADEIRRVAPGVIDMTGRTDIAQLAACLDRATIVIGNDTGPVHLAAALGVRCIVLFGGASDPVLTAPRMPDGAWPTIIRVSDLSELAVSPVAAAVGKV</sequence>
<dbReference type="EMBL" id="JAWXYB010000018">
    <property type="protein sequence ID" value="MDX5931245.1"/>
    <property type="molecule type" value="Genomic_DNA"/>
</dbReference>
<dbReference type="GO" id="GO:0005829">
    <property type="term" value="C:cytosol"/>
    <property type="evidence" value="ECO:0007669"/>
    <property type="project" value="TreeGrafter"/>
</dbReference>